<name>A0A316L2L6_9FLAO</name>
<dbReference type="AlphaFoldDB" id="A0A316L2L6"/>
<gene>
    <name evidence="1" type="ORF">DKG77_09415</name>
</gene>
<protein>
    <submittedName>
        <fullName evidence="1">Uncharacterized protein</fullName>
    </submittedName>
</protein>
<comment type="caution">
    <text evidence="1">The sequence shown here is derived from an EMBL/GenBank/DDBJ whole genome shotgun (WGS) entry which is preliminary data.</text>
</comment>
<accession>A0A316L2L6</accession>
<keyword evidence="2" id="KW-1185">Reference proteome</keyword>
<dbReference type="Proteomes" id="UP000245762">
    <property type="component" value="Unassembled WGS sequence"/>
</dbReference>
<dbReference type="EMBL" id="QGEG01000002">
    <property type="protein sequence ID" value="PWL38473.1"/>
    <property type="molecule type" value="Genomic_DNA"/>
</dbReference>
<sequence>MKMKALIFTISLFCCFGICGQDNESMFLRVFDLEGNKIAKGKIHAISDTVLTLKLRQIFREVDAKT</sequence>
<reference evidence="1 2" key="1">
    <citation type="submission" date="2018-05" db="EMBL/GenBank/DDBJ databases">
        <title>Complete genome sequence of Flagellimonas aquimarina ECD12 isolated from seaweed Ecklonia cava.</title>
        <authorList>
            <person name="Choi S."/>
            <person name="Seong C."/>
        </authorList>
    </citation>
    <scope>NUCLEOTIDE SEQUENCE [LARGE SCALE GENOMIC DNA]</scope>
    <source>
        <strain evidence="1 2">ECD12</strain>
    </source>
</reference>
<organism evidence="1 2">
    <name type="scientific">Flagellimonas aquimarina</name>
    <dbReference type="NCBI Taxonomy" id="2201895"/>
    <lineage>
        <taxon>Bacteria</taxon>
        <taxon>Pseudomonadati</taxon>
        <taxon>Bacteroidota</taxon>
        <taxon>Flavobacteriia</taxon>
        <taxon>Flavobacteriales</taxon>
        <taxon>Flavobacteriaceae</taxon>
        <taxon>Flagellimonas</taxon>
    </lineage>
</organism>
<evidence type="ECO:0000313" key="1">
    <source>
        <dbReference type="EMBL" id="PWL38473.1"/>
    </source>
</evidence>
<proteinExistence type="predicted"/>
<evidence type="ECO:0000313" key="2">
    <source>
        <dbReference type="Proteomes" id="UP000245762"/>
    </source>
</evidence>